<keyword evidence="2" id="KW-1185">Reference proteome</keyword>
<organism evidence="1 2">
    <name type="scientific">Nitratireductor arenosus</name>
    <dbReference type="NCBI Taxonomy" id="2682096"/>
    <lineage>
        <taxon>Bacteria</taxon>
        <taxon>Pseudomonadati</taxon>
        <taxon>Pseudomonadota</taxon>
        <taxon>Alphaproteobacteria</taxon>
        <taxon>Hyphomicrobiales</taxon>
        <taxon>Phyllobacteriaceae</taxon>
        <taxon>Nitratireductor</taxon>
    </lineage>
</organism>
<dbReference type="EMBL" id="WPHG01000010">
    <property type="protein sequence ID" value="MVB00093.1"/>
    <property type="molecule type" value="Genomic_DNA"/>
</dbReference>
<proteinExistence type="predicted"/>
<evidence type="ECO:0000313" key="2">
    <source>
        <dbReference type="Proteomes" id="UP000463224"/>
    </source>
</evidence>
<gene>
    <name evidence="1" type="ORF">GN330_22870</name>
</gene>
<comment type="caution">
    <text evidence="1">The sequence shown here is derived from an EMBL/GenBank/DDBJ whole genome shotgun (WGS) entry which is preliminary data.</text>
</comment>
<name>A0A844QKD4_9HYPH</name>
<evidence type="ECO:0000313" key="1">
    <source>
        <dbReference type="EMBL" id="MVB00093.1"/>
    </source>
</evidence>
<dbReference type="AlphaFoldDB" id="A0A844QKD4"/>
<reference evidence="1 2" key="1">
    <citation type="submission" date="2019-12" db="EMBL/GenBank/DDBJ databases">
        <title>Nitratireductor arenosus sp. nov., Isolated from sea sand, Jeju island, South Korea.</title>
        <authorList>
            <person name="Kim W."/>
        </authorList>
    </citation>
    <scope>NUCLEOTIDE SEQUENCE [LARGE SCALE GENOMIC DNA]</scope>
    <source>
        <strain evidence="1 2">CAU 1489</strain>
    </source>
</reference>
<accession>A0A844QKD4</accession>
<dbReference type="Proteomes" id="UP000463224">
    <property type="component" value="Unassembled WGS sequence"/>
</dbReference>
<dbReference type="RefSeq" id="WP_156715963.1">
    <property type="nucleotide sequence ID" value="NZ_WPHG01000010.1"/>
</dbReference>
<protein>
    <submittedName>
        <fullName evidence="1">Uncharacterized protein</fullName>
    </submittedName>
</protein>
<sequence length="101" mass="11071">MDKKAHTPGPWVFDPSWDILGNTNDGNGLVCQITHDRVDREEAEANAYLVKAAPDLLKALEIARSAINCVRRPTTDPADERLFQGTLRRIEAAISKATGGE</sequence>